<organism evidence="16 17">
    <name type="scientific">Cordylochernes scorpioides</name>
    <dbReference type="NCBI Taxonomy" id="51811"/>
    <lineage>
        <taxon>Eukaryota</taxon>
        <taxon>Metazoa</taxon>
        <taxon>Ecdysozoa</taxon>
        <taxon>Arthropoda</taxon>
        <taxon>Chelicerata</taxon>
        <taxon>Arachnida</taxon>
        <taxon>Pseudoscorpiones</taxon>
        <taxon>Cheliferoidea</taxon>
        <taxon>Chernetidae</taxon>
        <taxon>Cordylochernes</taxon>
    </lineage>
</organism>
<evidence type="ECO:0000256" key="2">
    <source>
        <dbReference type="ARBA" id="ARBA00022670"/>
    </source>
</evidence>
<evidence type="ECO:0000259" key="14">
    <source>
        <dbReference type="PROSITE" id="PS50878"/>
    </source>
</evidence>
<feature type="compositionally biased region" description="Basic and acidic residues" evidence="12">
    <location>
        <begin position="806"/>
        <end position="817"/>
    </location>
</feature>
<dbReference type="InterPro" id="IPR043502">
    <property type="entry name" value="DNA/RNA_pol_sf"/>
</dbReference>
<dbReference type="Gene3D" id="3.10.10.10">
    <property type="entry name" value="HIV Type 1 Reverse Transcriptase, subunit A, domain 1"/>
    <property type="match status" value="2"/>
</dbReference>
<evidence type="ECO:0000256" key="6">
    <source>
        <dbReference type="ARBA" id="ARBA00022750"/>
    </source>
</evidence>
<feature type="domain" description="Integrase catalytic" evidence="15">
    <location>
        <begin position="1066"/>
        <end position="1231"/>
    </location>
</feature>
<sequence length="4682" mass="538380">MERKVESNFQNGKCKHCGKQHKELCRFKEAICFKCNKKGHIASICWSSRRNLRQHQNQPGNIHQIGDQEEEEEYVQKIISVTIPEYKINFASSDPPYLMELKVEGNFIKFEMDMGSGLTLISEKDFKNSLQHLNLEKASIIVRTYDGTVVPILGKINVKVECQDITYKLRALVVKGEKRALMGREWINRLKLGCFAVKHMPVKITIEKILKENQALFVETTEPIKGFTFSVNMCDVNPIFHKARPVPFAIRPAVTEALDKMVAKGYLCEVASSKWATPVVVVPKKNKEIRICCDFKVTLNKYLDTAAYPLPTQQYLFSTLAKGKYFSKLDLRNAYLQLEVDPGTRPLLTINTHKGLFRFKRMPFGLANAPSYFQSVMDRVLTGIGGVICYIDDVLIATASIEEHLALLKTIFARLAKYNIKLKKEKCLFLQKEIEYLGHLVTEEGIRPLDHKVQAIQKAKTPTNISELRSFLGLVNFYGKFIPNLPELLKPLHELLHKKRPWVWTKECGEAIDKCKNSITSERVLVPYDATLPLCLATDASQIGVGAVLSHIIEGQERPIMFASRTLSEAEQNYSQIEKEALAIIYGVTKFHQFIYGRKFILITDHKPLVTILGSRSGIPTLSTSRLQRWALILSAYSYDIKFRRTQDHGNADLLSSFPVGCEEIPRLNNVYALSYVEELPITAEEIATETEKDEVLSLAKFYTQQGWPEKVADHLRPYFQRKLELTVDGECLVWGMRVVIPPSLRIKMLNCLHETHSGMNKMKAVAILTILPEDYNYFCTAWESTGKDEKTIENLISRLTTEEIRRNRQSQPEDRVAMNATKQKNNSKPAAKVNKEQCRICKKFNHKEKDCYFRNKEKQPPIAFIAEQREEYDKRSSVTFIVDSGSTCHMINEEKLLDHQKKCDVNINVAKKEEVMRAKTSGQFKGRQCNLNEVIFVPELSKNLLSVTSIVNNGGEVNFKGDKVTILKDGKKVLEGDQLENGLWAVNIEQHFSKKNDSNLTLPSENKTQEWHRKLGHIGMQNLRKLESLVDGMELNKLEKQENDVCEICIMAKQTRNSFGNERSRATRPWEIVHTDLCGPIEPLTHDNKKYIMTFLDDYTHFCYVYLLSNKYEAKEYIKEYVNEVERFLNAKVSKLRCDNGGEYANTQVKEWCKMKGIILDFTIPNTPQLNGKAERLNRTLIEKTRALLLDSKLNKEMWGEATRVAAYLINRSPSNTVQTTPAQMWFGRKPNLSNVKLFGSEVYVKKLGNLKKLDSKSEKYSLIGYSGNGYRLWDMQKRRIIIARDVVFTGKLTNEMTSVIQPRYREDLDSEIEESQDTKMELDTHDKPQNSTNSKYMLRNRENINRPERLKDYEVLNSVSEEIGLLTYNEAVTGVDKENWVKAIQEEKDSLKKNETWDFVNTEEVKGKKILSSRWIFKIKDGGHYKARLVARGNEQKGLDFDETFSPVVSTISLRMLLSLSVKKNLKFKTFDVKTAFLYGYLDEEIFMYLPEGYEDNKICRLKKALYGLRQAPSKWNKRFEAFLKTKGLVKSKLENCIFKNQNGSLILALYVDDGMLFGSDEKEMDNLLVELAQEFEIRISNNPEMFVGMNIMNKDEGLILSQHDYIECVLKKYNMLDAKPVTTPIVGAVKIDPILENKSEGNFPYREAVGSLLYLANKTRPDVAYAVGYEGRSMHEPTNQDIQNVKRTMRYLKQTKTFGLHYSKQDEDMELNAYCDSDFAGDMKTRKSTSGYTILFGKGPISWSSRKQPIVALSTTEAEYIAAAECVKELIYMKALIEELTNETILAKLNIDNQSAMTLMKTGQMNRKTKHIDVRYHFLKDQIRENVDVQFCPTQDQVADILTKTLPKETFEKHRSSLLQISCQQSQDGPNKGKWQPWRWSTRPWQRIHIDFANKENINLLIVVDSHSKWIEAIPMRETTTRKTIEQLRRLFSSYGLPEELVSDNGPQFTGSEMKGFLEGNGIKQTLIPAYHPQSNGLAERAVRTIKTALDKNKRKIGDTHTHTIQDTLSKVLLAYRSTPHVTTGKTPSELFIGRALRTRVSLIHPSLASRVRDQQARQMKYDRRTHLEEFQIDDLVWCKNFRGGDKWIPGKIVGKKGTRVYIILIHGQVKAYHRDQIRKRWRNGEEDESGDGERQPEHSRGAGPSAIISEVVRDRGYMESLSPGLTSQRSDQDSEVQSDTDDGKSLEPLRSLDPEALKEKGPVLRRNPPRARRPPITIIFKANGLLDIVNGKSLFEDLKYETGKDKWSLKDAKAQKYIMLTIEKNVLTHILNCKTSKEMYEKLVAIYQREDEQLKCKLLQEFHGFKFDKNTDMATNISRMQNLVFKLNNVKQEIEESFVISKILSILPDYFNYFSTAWDSTPKSEKTLTNLISRLSLEETKQKVKPEEGIAMSATKVKQCFNCKKSGHLAKYCRLNKKWCTICKKTNHTQDQCFFKKSQNKFQEYIPCRICKKTNHKEKDCFFRNKNEEKLSFFAGETLRCKNEELLEFIVDSGSTSHMINSKRFLLDEVDCNSKISIAKKEETLIAKSVGKIQGKKCDLKEVMFVPNLTNNLLSVSAITRNKGKVVFEDEKVFVVKNGKKVLEGEKQENGLYTINIETENPEIEESHLTATRNEEMLKWHRKMGHISFSSLKQLKSMVNGINIEKISQDGICETCIKAKQVRKPFNSIRTKSKRPLEIIHTDVCGPLDPTTHDNKNYFLTFLDDYTHFCHVYLLQNRYEVKGYLKEFITEAENQINLNVSKIRCDNSGEYVNEDIKSWCKAKGIIMDLTIPHSPQLNGKAERLNRTLMEKTRALLIDSGVEKYMWGEAVRVSAYLLNRSPTQELEKTPAELWFNKRPNLSNLQLFGCEAYVKTLKHIKKLEDRSKKYTFIGYAPNGYRLWDEQSKQIFTARDVIFLDKGCINKEEKIPIVEPEEESEDQLELNEEPSLPEVSEDKEDIPTKPSTSKYNLRPRSSLQTPSRYEDFYLERDGTTESALLTYSEAISEKSLAKNEVWEIVKENEASNKNILTSKWLFKVKEDGRYKARLVVRGFEQEAGIDYDETFSPVISTVSLRIYFALMAKRRFVSKTFDIKTAFLYGFLDEEIYVQLPEGYKGNICRLRKGLYGLKQAPLKWNERLKTFLKSQDFIQLKSEPCLFKTNKGNMYLAIYVDDGILMGDNEEELNNILEKLSQEFEVKINNDPRTFLGINLCFEEKNKILLSQENYAKSVLERYNMQNSKPVPTPITDVAKEVDKNLEISNDNKFPYRQAIGSLLYLTNKTRPDMTFATNFESRSMHDPTTQNIINIKRTLRYLNHTTNLGISYDGEMPFELNVYCDSDFAGDIKTRKSTTGYVVYLCGGPISWCSRKQPKRAELQNMENIKPPAEFVPYNGEKKWETWREAFEIFSIAADLESMPLVRQRAILKHILNEKTVSIYKTFRVTENEAYPSIKEMLDMFSKHFKPFKNIIQIRNKFFTSVQKEGQGITEFVRELKQLAQECEFEELAESLIRDRFIIGMIDQEVKRKLLEDPQLTLPKAISVATIAESVCVQIASWEEKQAMIEKINKNTWEKNRSRVEKAKAGPSIASTRNECKWCGQQHTYGNCPAYRKTCNACGKLNHFAAVCRTRRIRNLIAENEGDESFEGGINVNKVLVKTVRSDKWSAVISINGNKTSVHLDTGAQINVLPQKVISLWPAKPIIKPTSLKAYAYGHSELPIVGKCEVLCQYGEKKSLCEFIIADVDAQTLITGDTCEKLEILKRINPINSHQMILHDQTKKILEQFHEVFQGVGVINSECKMYTKPEYPPVRALPRRIPASLGNEVQSELEKMVKQGIITKIYHETEWSHPMVVVKKKSGQIRICLDPRKLNQALVRRHFQTPAPSELLHQIPKADYYTVLDVKSAYWHVPIANECRDLLVMATPFGKFRYNRLPFGLNISAQIFVEMMTNIFKNSFRNVTYVDDLLIYADSIEEHNEKLKGILEIARRNNIKFDLTKAQICKKEVSFLGHMISKNGIDPEPNKVDKVINLKKPEDKKSLQRVMGLYNYLGKFIPNLAASTSNIRGILKKNVVWHWGPRQDIEFHHIKECVRNAPSLGHYDKTKTLVLQCDASKDAMGAALLQENRPLAFASASFNDSQKQYSQIEKELLSIYYGCKKFEYLLLGHTFIIQTDHQPLLPLIQKPLTDISPRLQRIVMKLFAFDFKLQYRPGKCLILADTLSRDTHPIDELPTPFLEDRRMVKLISANISDEKLITLQKDTREDTTLLKIIHHVIEGWPISKKDVDEDVKPYYDFRHRIYLWNELLCVGSAIVVPGTQRNYMLELLHKSHQGISAIQGLARESLFWPGMSMDIAERVKSCDICQKYQKSKTRETLRSFPIPDYPWQTVSMDIFYIERKPHLLIVDRFSGYPEVYALNPPTATNVRNKLRETFARFGIPETIMSDNGPPFHSEIMTDFCTKWGIRQIFSSPHLHRSNGLAERNIQTIKTLLNKCKDQGSDAYLALLTYRNTPKNDLPSPAQLCLSRSLRCLIPRITPLYGPCKTNQRHIENAKKRRQISMKRYYDRSSKIYPKVSVGEEAWCQLSPKQAWTPVKITAHGNSPQSFKVETPSGREFLRNQQFLRPKNGPSGKGESPSLGTSFSGESSPVAADSSSWERTTEEEPVPGPSTTPIQQQPRDGMAVPSENSSVMPRFSRFGRELKKPQRL</sequence>
<evidence type="ECO:0000256" key="9">
    <source>
        <dbReference type="ARBA" id="ARBA00022918"/>
    </source>
</evidence>
<feature type="region of interest" description="Disordered" evidence="12">
    <location>
        <begin position="4597"/>
        <end position="4682"/>
    </location>
</feature>
<feature type="domain" description="Integrase catalytic" evidence="15">
    <location>
        <begin position="1883"/>
        <end position="2039"/>
    </location>
</feature>
<dbReference type="Pfam" id="PF00078">
    <property type="entry name" value="RVT_1"/>
    <property type="match status" value="2"/>
</dbReference>
<dbReference type="PROSITE" id="PS50158">
    <property type="entry name" value="ZF_CCHC"/>
    <property type="match status" value="2"/>
</dbReference>
<feature type="compositionally biased region" description="Acidic residues" evidence="12">
    <location>
        <begin position="2916"/>
        <end position="2929"/>
    </location>
</feature>
<dbReference type="Pfam" id="PF13976">
    <property type="entry name" value="gag_pre-integrs"/>
    <property type="match status" value="2"/>
</dbReference>
<feature type="compositionally biased region" description="Polar residues" evidence="12">
    <location>
        <begin position="2946"/>
        <end position="2960"/>
    </location>
</feature>
<dbReference type="PANTHER" id="PTHR37984">
    <property type="entry name" value="PROTEIN CBG26694"/>
    <property type="match status" value="1"/>
</dbReference>
<keyword evidence="4" id="KW-0548">Nucleotidyltransferase</keyword>
<dbReference type="Gene3D" id="2.40.70.10">
    <property type="entry name" value="Acid Proteases"/>
    <property type="match status" value="1"/>
</dbReference>
<dbReference type="InterPro" id="IPR021109">
    <property type="entry name" value="Peptidase_aspartic_dom_sf"/>
</dbReference>
<keyword evidence="5" id="KW-0540">Nuclease</keyword>
<dbReference type="InterPro" id="IPR000477">
    <property type="entry name" value="RT_dom"/>
</dbReference>
<feature type="compositionally biased region" description="Polar residues" evidence="12">
    <location>
        <begin position="4643"/>
        <end position="4652"/>
    </location>
</feature>
<keyword evidence="17" id="KW-1185">Reference proteome</keyword>
<dbReference type="InterPro" id="IPR036875">
    <property type="entry name" value="Znf_CCHC_sf"/>
</dbReference>
<keyword evidence="8" id="KW-0378">Hydrolase</keyword>
<dbReference type="Pfam" id="PF22936">
    <property type="entry name" value="Pol_BBD"/>
    <property type="match status" value="2"/>
</dbReference>
<feature type="compositionally biased region" description="Basic and acidic residues" evidence="12">
    <location>
        <begin position="1318"/>
        <end position="1330"/>
    </location>
</feature>
<dbReference type="InterPro" id="IPR025724">
    <property type="entry name" value="GAG-pre-integrase_dom"/>
</dbReference>
<dbReference type="InterPro" id="IPR001878">
    <property type="entry name" value="Znf_CCHC"/>
</dbReference>
<keyword evidence="2" id="KW-0645">Protease</keyword>
<dbReference type="CDD" id="cd09274">
    <property type="entry name" value="RNase_HI_RT_Ty3"/>
    <property type="match status" value="2"/>
</dbReference>
<dbReference type="Pfam" id="PF07727">
    <property type="entry name" value="RVT_2"/>
    <property type="match status" value="2"/>
</dbReference>
<dbReference type="InterPro" id="IPR013103">
    <property type="entry name" value="RVT_2"/>
</dbReference>
<evidence type="ECO:0000256" key="4">
    <source>
        <dbReference type="ARBA" id="ARBA00022695"/>
    </source>
</evidence>
<dbReference type="InterPro" id="IPR041588">
    <property type="entry name" value="Integrase_H2C2"/>
</dbReference>
<dbReference type="InterPro" id="IPR041577">
    <property type="entry name" value="RT_RNaseH_2"/>
</dbReference>
<evidence type="ECO:0000259" key="13">
    <source>
        <dbReference type="PROSITE" id="PS50158"/>
    </source>
</evidence>
<keyword evidence="10" id="KW-0238">DNA-binding</keyword>
<feature type="region of interest" description="Disordered" evidence="12">
    <location>
        <begin position="2164"/>
        <end position="2214"/>
    </location>
</feature>
<dbReference type="InterPro" id="IPR041373">
    <property type="entry name" value="RT_RNaseH"/>
</dbReference>
<keyword evidence="6" id="KW-0064">Aspartyl protease</keyword>
<reference evidence="16 17" key="1">
    <citation type="submission" date="2022-01" db="EMBL/GenBank/DDBJ databases">
        <title>A chromosomal length assembly of Cordylochernes scorpioides.</title>
        <authorList>
            <person name="Zeh D."/>
            <person name="Zeh J."/>
        </authorList>
    </citation>
    <scope>NUCLEOTIDE SEQUENCE [LARGE SCALE GENOMIC DNA]</scope>
    <source>
        <strain evidence="16">IN4F17</strain>
        <tissue evidence="16">Whole Body</tissue>
    </source>
</reference>
<dbReference type="Proteomes" id="UP001235939">
    <property type="component" value="Chromosome 18"/>
</dbReference>
<dbReference type="SUPFAM" id="SSF50630">
    <property type="entry name" value="Acid proteases"/>
    <property type="match status" value="1"/>
</dbReference>
<feature type="region of interest" description="Disordered" evidence="12">
    <location>
        <begin position="1314"/>
        <end position="1335"/>
    </location>
</feature>
<dbReference type="SUPFAM" id="SSF53098">
    <property type="entry name" value="Ribonuclease H-like"/>
    <property type="match status" value="4"/>
</dbReference>
<feature type="region of interest" description="Disordered" evidence="12">
    <location>
        <begin position="806"/>
        <end position="830"/>
    </location>
</feature>
<dbReference type="Pfam" id="PF17921">
    <property type="entry name" value="Integrase_H2C2"/>
    <property type="match status" value="1"/>
</dbReference>
<feature type="domain" description="CCHC-type" evidence="13">
    <location>
        <begin position="2404"/>
        <end position="2418"/>
    </location>
</feature>
<dbReference type="InterPro" id="IPR054722">
    <property type="entry name" value="PolX-like_BBD"/>
</dbReference>
<dbReference type="EMBL" id="CP092880">
    <property type="protein sequence ID" value="UYV80232.1"/>
    <property type="molecule type" value="Genomic_DNA"/>
</dbReference>
<keyword evidence="3" id="KW-0808">Transferase</keyword>
<feature type="compositionally biased region" description="Basic and acidic residues" evidence="12">
    <location>
        <begin position="2135"/>
        <end position="2144"/>
    </location>
</feature>
<dbReference type="InterPro" id="IPR001584">
    <property type="entry name" value="Integrase_cat-core"/>
</dbReference>
<dbReference type="Pfam" id="PF00665">
    <property type="entry name" value="rve"/>
    <property type="match status" value="4"/>
</dbReference>
<evidence type="ECO:0000256" key="8">
    <source>
        <dbReference type="ARBA" id="ARBA00022801"/>
    </source>
</evidence>
<feature type="region of interest" description="Disordered" evidence="12">
    <location>
        <begin position="2912"/>
        <end position="2960"/>
    </location>
</feature>
<protein>
    <recommendedName>
        <fullName evidence="1">RNA-directed DNA polymerase</fullName>
        <ecNumber evidence="1">2.7.7.49</ecNumber>
    </recommendedName>
</protein>
<dbReference type="SUPFAM" id="SSF57756">
    <property type="entry name" value="Retrovirus zinc finger-like domains"/>
    <property type="match status" value="1"/>
</dbReference>
<feature type="domain" description="CCHC-type" evidence="13">
    <location>
        <begin position="32"/>
        <end position="45"/>
    </location>
</feature>
<dbReference type="Pfam" id="PF25597">
    <property type="entry name" value="SH3_retrovirus"/>
    <property type="match status" value="2"/>
</dbReference>
<dbReference type="Pfam" id="PF17917">
    <property type="entry name" value="RT_RNaseH"/>
    <property type="match status" value="1"/>
</dbReference>
<dbReference type="Pfam" id="PF14223">
    <property type="entry name" value="Retrotran_gag_2"/>
    <property type="match status" value="1"/>
</dbReference>
<dbReference type="Gene3D" id="3.10.20.370">
    <property type="match status" value="1"/>
</dbReference>
<feature type="domain" description="Integrase catalytic" evidence="15">
    <location>
        <begin position="4357"/>
        <end position="4467"/>
    </location>
</feature>
<accession>A0ABY6LGA7</accession>
<feature type="domain" description="Reverse transcriptase" evidence="14">
    <location>
        <begin position="263"/>
        <end position="441"/>
    </location>
</feature>
<dbReference type="CDD" id="cd09272">
    <property type="entry name" value="RNase_HI_RT_Ty1"/>
    <property type="match status" value="2"/>
</dbReference>
<dbReference type="PROSITE" id="PS50878">
    <property type="entry name" value="RT_POL"/>
    <property type="match status" value="2"/>
</dbReference>
<evidence type="ECO:0000256" key="5">
    <source>
        <dbReference type="ARBA" id="ARBA00022722"/>
    </source>
</evidence>
<evidence type="ECO:0000256" key="10">
    <source>
        <dbReference type="ARBA" id="ARBA00023125"/>
    </source>
</evidence>
<evidence type="ECO:0000259" key="15">
    <source>
        <dbReference type="PROSITE" id="PS50994"/>
    </source>
</evidence>
<name>A0ABY6LGA7_9ARAC</name>
<dbReference type="InterPro" id="IPR043128">
    <property type="entry name" value="Rev_trsase/Diguanyl_cyclase"/>
</dbReference>
<keyword evidence="11" id="KW-0863">Zinc-finger</keyword>
<dbReference type="InterPro" id="IPR050951">
    <property type="entry name" value="Retrovirus_Pol_polyprotein"/>
</dbReference>
<evidence type="ECO:0000256" key="7">
    <source>
        <dbReference type="ARBA" id="ARBA00022759"/>
    </source>
</evidence>
<evidence type="ECO:0000313" key="17">
    <source>
        <dbReference type="Proteomes" id="UP001235939"/>
    </source>
</evidence>
<dbReference type="CDD" id="cd01647">
    <property type="entry name" value="RT_LTR"/>
    <property type="match status" value="2"/>
</dbReference>
<keyword evidence="11" id="KW-0862">Zinc</keyword>
<feature type="non-terminal residue" evidence="16">
    <location>
        <position position="1"/>
    </location>
</feature>
<dbReference type="SUPFAM" id="SSF56672">
    <property type="entry name" value="DNA/RNA polymerases"/>
    <property type="match status" value="4"/>
</dbReference>
<evidence type="ECO:0000256" key="11">
    <source>
        <dbReference type="PROSITE-ProRule" id="PRU00047"/>
    </source>
</evidence>
<gene>
    <name evidence="16" type="ORF">LAZ67_18002101</name>
</gene>
<dbReference type="InterPro" id="IPR057670">
    <property type="entry name" value="SH3_retrovirus"/>
</dbReference>
<dbReference type="InterPro" id="IPR012337">
    <property type="entry name" value="RNaseH-like_sf"/>
</dbReference>
<feature type="region of interest" description="Disordered" evidence="12">
    <location>
        <begin position="2127"/>
        <end position="2152"/>
    </location>
</feature>
<proteinExistence type="predicted"/>
<feature type="compositionally biased region" description="Basic and acidic residues" evidence="12">
    <location>
        <begin position="4672"/>
        <end position="4682"/>
    </location>
</feature>
<evidence type="ECO:0000256" key="12">
    <source>
        <dbReference type="SAM" id="MobiDB-lite"/>
    </source>
</evidence>
<dbReference type="Gene3D" id="1.10.340.70">
    <property type="match status" value="1"/>
</dbReference>
<dbReference type="PANTHER" id="PTHR37984:SF7">
    <property type="entry name" value="INTEGRASE CATALYTIC DOMAIN-CONTAINING PROTEIN"/>
    <property type="match status" value="1"/>
</dbReference>
<dbReference type="Gene3D" id="3.30.70.270">
    <property type="match status" value="4"/>
</dbReference>
<keyword evidence="9" id="KW-0695">RNA-directed DNA polymerase</keyword>
<feature type="compositionally biased region" description="Basic and acidic residues" evidence="12">
    <location>
        <begin position="2185"/>
        <end position="2206"/>
    </location>
</feature>
<evidence type="ECO:0000256" key="3">
    <source>
        <dbReference type="ARBA" id="ARBA00022679"/>
    </source>
</evidence>
<feature type="domain" description="Integrase catalytic" evidence="15">
    <location>
        <begin position="2676"/>
        <end position="2841"/>
    </location>
</feature>
<feature type="compositionally biased region" description="Polar residues" evidence="12">
    <location>
        <begin position="4612"/>
        <end position="4632"/>
    </location>
</feature>
<dbReference type="SMART" id="SM00343">
    <property type="entry name" value="ZnF_C2HC"/>
    <property type="match status" value="6"/>
</dbReference>
<keyword evidence="11" id="KW-0479">Metal-binding</keyword>
<dbReference type="InterPro" id="IPR036397">
    <property type="entry name" value="RNaseH_sf"/>
</dbReference>
<dbReference type="EC" id="2.7.7.49" evidence="1"/>
<dbReference type="Gene3D" id="3.30.420.10">
    <property type="entry name" value="Ribonuclease H-like superfamily/Ribonuclease H"/>
    <property type="match status" value="4"/>
</dbReference>
<evidence type="ECO:0000313" key="16">
    <source>
        <dbReference type="EMBL" id="UYV80232.1"/>
    </source>
</evidence>
<dbReference type="Gene3D" id="4.10.60.10">
    <property type="entry name" value="Zinc finger, CCHC-type"/>
    <property type="match status" value="1"/>
</dbReference>
<dbReference type="PROSITE" id="PS50994">
    <property type="entry name" value="INTEGRASE"/>
    <property type="match status" value="4"/>
</dbReference>
<keyword evidence="7" id="KW-0255">Endonuclease</keyword>
<evidence type="ECO:0000256" key="1">
    <source>
        <dbReference type="ARBA" id="ARBA00012493"/>
    </source>
</evidence>
<dbReference type="Pfam" id="PF17919">
    <property type="entry name" value="RT_RNaseH_2"/>
    <property type="match status" value="1"/>
</dbReference>
<feature type="domain" description="Reverse transcriptase" evidence="14">
    <location>
        <begin position="3814"/>
        <end position="3991"/>
    </location>
</feature>